<feature type="region of interest" description="Disordered" evidence="1">
    <location>
        <begin position="55"/>
        <end position="84"/>
    </location>
</feature>
<dbReference type="RefSeq" id="WP_152713885.1">
    <property type="nucleotide sequence ID" value="NZ_VOSJ01000095.1"/>
</dbReference>
<proteinExistence type="predicted"/>
<dbReference type="OrthoDB" id="8019848at2"/>
<organism evidence="2 3">
    <name type="scientific">Microvirga tunisiensis</name>
    <dbReference type="NCBI Taxonomy" id="2108360"/>
    <lineage>
        <taxon>Bacteria</taxon>
        <taxon>Pseudomonadati</taxon>
        <taxon>Pseudomonadota</taxon>
        <taxon>Alphaproteobacteria</taxon>
        <taxon>Hyphomicrobiales</taxon>
        <taxon>Methylobacteriaceae</taxon>
        <taxon>Microvirga</taxon>
    </lineage>
</organism>
<gene>
    <name evidence="2" type="ORF">FS320_20875</name>
</gene>
<dbReference type="AlphaFoldDB" id="A0A5N7MKJ0"/>
<keyword evidence="3" id="KW-1185">Reference proteome</keyword>
<dbReference type="EMBL" id="VOSK01000095">
    <property type="protein sequence ID" value="MPR27565.1"/>
    <property type="molecule type" value="Genomic_DNA"/>
</dbReference>
<accession>A0A5N7MKJ0</accession>
<comment type="caution">
    <text evidence="2">The sequence shown here is derived from an EMBL/GenBank/DDBJ whole genome shotgun (WGS) entry which is preliminary data.</text>
</comment>
<name>A0A5N7MKJ0_9HYPH</name>
<protein>
    <recommendedName>
        <fullName evidence="4">Glutamine amidotransferase</fullName>
    </recommendedName>
</protein>
<dbReference type="Proteomes" id="UP000403266">
    <property type="component" value="Unassembled WGS sequence"/>
</dbReference>
<evidence type="ECO:0008006" key="4">
    <source>
        <dbReference type="Google" id="ProtNLM"/>
    </source>
</evidence>
<evidence type="ECO:0000313" key="3">
    <source>
        <dbReference type="Proteomes" id="UP000403266"/>
    </source>
</evidence>
<feature type="compositionally biased region" description="Acidic residues" evidence="1">
    <location>
        <begin position="60"/>
        <end position="81"/>
    </location>
</feature>
<evidence type="ECO:0000256" key="1">
    <source>
        <dbReference type="SAM" id="MobiDB-lite"/>
    </source>
</evidence>
<evidence type="ECO:0000313" key="2">
    <source>
        <dbReference type="EMBL" id="MPR27565.1"/>
    </source>
</evidence>
<sequence length="100" mass="11202">MFTLTISDKPVAITNADEDEARELLMSEDFKDDLKVLESEGAALWDGFATLNVRPATEEEKTEFENADFDEDEDDDDDGEEGPYIMFLVDVTDPDEGDEG</sequence>
<reference evidence="2 3" key="1">
    <citation type="journal article" date="2019" name="Syst. Appl. Microbiol.">
        <title>Microvirga tunisiensis sp. nov., a root nodule symbiotic bacterium isolated from Lupinus micranthus and L. luteus grown in Northern Tunisia.</title>
        <authorList>
            <person name="Msaddak A."/>
            <person name="Rejili M."/>
            <person name="Duran D."/>
            <person name="Mars M."/>
            <person name="Palacios J.M."/>
            <person name="Ruiz-Argueso T."/>
            <person name="Rey L."/>
            <person name="Imperial J."/>
        </authorList>
    </citation>
    <scope>NUCLEOTIDE SEQUENCE [LARGE SCALE GENOMIC DNA]</scope>
    <source>
        <strain evidence="2 3">Lmie10</strain>
    </source>
</reference>